<evidence type="ECO:0000313" key="5">
    <source>
        <dbReference type="EMBL" id="KAG0469770.1"/>
    </source>
</evidence>
<dbReference type="PANTHER" id="PTHR48024:SF9">
    <property type="entry name" value="UBP1-ASSOCIATED PROTEINS 1A-RELATED"/>
    <property type="match status" value="1"/>
</dbReference>
<reference evidence="5 6" key="1">
    <citation type="journal article" date="2020" name="Nat. Food">
        <title>A phased Vanilla planifolia genome enables genetic improvement of flavour and production.</title>
        <authorList>
            <person name="Hasing T."/>
            <person name="Tang H."/>
            <person name="Brym M."/>
            <person name="Khazi F."/>
            <person name="Huang T."/>
            <person name="Chambers A.H."/>
        </authorList>
    </citation>
    <scope>NUCLEOTIDE SEQUENCE [LARGE SCALE GENOMIC DNA]</scope>
    <source>
        <tissue evidence="5">Leaf</tissue>
    </source>
</reference>
<evidence type="ECO:0000256" key="2">
    <source>
        <dbReference type="PROSITE-ProRule" id="PRU00176"/>
    </source>
</evidence>
<feature type="domain" description="RRM" evidence="4">
    <location>
        <begin position="207"/>
        <end position="298"/>
    </location>
</feature>
<keyword evidence="6" id="KW-1185">Reference proteome</keyword>
<protein>
    <recommendedName>
        <fullName evidence="4">RRM domain-containing protein</fullName>
    </recommendedName>
</protein>
<dbReference type="GO" id="GO:0005634">
    <property type="term" value="C:nucleus"/>
    <property type="evidence" value="ECO:0007669"/>
    <property type="project" value="TreeGrafter"/>
</dbReference>
<evidence type="ECO:0000256" key="3">
    <source>
        <dbReference type="SAM" id="MobiDB-lite"/>
    </source>
</evidence>
<name>A0A835QFQ6_VANPL</name>
<dbReference type="Proteomes" id="UP000636800">
    <property type="component" value="Unassembled WGS sequence"/>
</dbReference>
<feature type="region of interest" description="Disordered" evidence="3">
    <location>
        <begin position="174"/>
        <end position="203"/>
    </location>
</feature>
<dbReference type="Pfam" id="PF00076">
    <property type="entry name" value="RRM_1"/>
    <property type="match status" value="2"/>
</dbReference>
<dbReference type="InterPro" id="IPR050886">
    <property type="entry name" value="RNA-binding_reg"/>
</dbReference>
<gene>
    <name evidence="5" type="ORF">HPP92_016470</name>
</gene>
<evidence type="ECO:0000259" key="4">
    <source>
        <dbReference type="PROSITE" id="PS50102"/>
    </source>
</evidence>
<proteinExistence type="predicted"/>
<keyword evidence="1 2" id="KW-0694">RNA-binding</keyword>
<dbReference type="AlphaFoldDB" id="A0A835QFQ6"/>
<dbReference type="GO" id="GO:0003723">
    <property type="term" value="F:RNA binding"/>
    <property type="evidence" value="ECO:0007669"/>
    <property type="project" value="UniProtKB-UniRule"/>
</dbReference>
<dbReference type="EMBL" id="JADCNL010000008">
    <property type="protein sequence ID" value="KAG0469770.1"/>
    <property type="molecule type" value="Genomic_DNA"/>
</dbReference>
<dbReference type="InterPro" id="IPR012677">
    <property type="entry name" value="Nucleotide-bd_a/b_plait_sf"/>
</dbReference>
<evidence type="ECO:0000256" key="1">
    <source>
        <dbReference type="ARBA" id="ARBA00022884"/>
    </source>
</evidence>
<feature type="compositionally biased region" description="Polar residues" evidence="3">
    <location>
        <begin position="174"/>
        <end position="197"/>
    </location>
</feature>
<comment type="caution">
    <text evidence="5">The sequence shown here is derived from an EMBL/GenBank/DDBJ whole genome shotgun (WGS) entry which is preliminary data.</text>
</comment>
<dbReference type="PANTHER" id="PTHR48024">
    <property type="entry name" value="GEO13361P1-RELATED"/>
    <property type="match status" value="1"/>
</dbReference>
<evidence type="ECO:0000313" key="6">
    <source>
        <dbReference type="Proteomes" id="UP000636800"/>
    </source>
</evidence>
<feature type="domain" description="RRM" evidence="4">
    <location>
        <begin position="100"/>
        <end position="177"/>
    </location>
</feature>
<dbReference type="Gene3D" id="3.30.70.330">
    <property type="match status" value="2"/>
</dbReference>
<dbReference type="InterPro" id="IPR000504">
    <property type="entry name" value="RRM_dom"/>
</dbReference>
<feature type="region of interest" description="Disordered" evidence="3">
    <location>
        <begin position="1"/>
        <end position="27"/>
    </location>
</feature>
<dbReference type="OrthoDB" id="288590at2759"/>
<dbReference type="PROSITE" id="PS50102">
    <property type="entry name" value="RRM"/>
    <property type="match status" value="2"/>
</dbReference>
<dbReference type="SUPFAM" id="SSF54928">
    <property type="entry name" value="RNA-binding domain, RBD"/>
    <property type="match status" value="2"/>
</dbReference>
<sequence length="472" mass="50015">MASTKKRKSELDSDNIPNEYNAGDIKQHYTVEYTRQLEDDSGDGAASGSDSDYVEEDDVRKLLEPLDSDQLISLLASAAARDGVTLAEIRAIADVDPAHRKLFVHSLGWETTTDSLRAAFDRYGEIDDIRVVLDRLTGRSKGYGFILFRHRSSAQRALRHPHKLIDNRMTNCQLASVGPTQNPNSHTSSNHIPNSKPNPNPVDNLPRKIYVGNVHQDIDGCRLYAFFSQYGEIEEGPIGFDRQTGKPKGFALFVYRTIEGARKALEEPNKNFEGHELICQRATDSSKGRASAIASNKVGGGSAVDPPNAVTNVGGFIASGYGGQVTPSDVGLAQQGTMFSPGILGQGMQLNAAVLAMLAAAGQNPAAFGVNPAMLATLNPAFAGAFGAGVSQSSVSQAAMAQQGALPLQGYLMGGSGFQNVGFQRSPGFQGPPGFQGTSVSTQGVGGTVTPYQVSGAMQRSNMGPISGFGSQ</sequence>
<dbReference type="SMART" id="SM00360">
    <property type="entry name" value="RRM"/>
    <property type="match status" value="2"/>
</dbReference>
<dbReference type="InterPro" id="IPR035979">
    <property type="entry name" value="RBD_domain_sf"/>
</dbReference>
<accession>A0A835QFQ6</accession>
<organism evidence="5 6">
    <name type="scientific">Vanilla planifolia</name>
    <name type="common">Vanilla</name>
    <dbReference type="NCBI Taxonomy" id="51239"/>
    <lineage>
        <taxon>Eukaryota</taxon>
        <taxon>Viridiplantae</taxon>
        <taxon>Streptophyta</taxon>
        <taxon>Embryophyta</taxon>
        <taxon>Tracheophyta</taxon>
        <taxon>Spermatophyta</taxon>
        <taxon>Magnoliopsida</taxon>
        <taxon>Liliopsida</taxon>
        <taxon>Asparagales</taxon>
        <taxon>Orchidaceae</taxon>
        <taxon>Vanilloideae</taxon>
        <taxon>Vanilleae</taxon>
        <taxon>Vanilla</taxon>
    </lineage>
</organism>